<organism evidence="4 5">
    <name type="scientific">Dyella jiangningensis</name>
    <dbReference type="NCBI Taxonomy" id="1379159"/>
    <lineage>
        <taxon>Bacteria</taxon>
        <taxon>Pseudomonadati</taxon>
        <taxon>Pseudomonadota</taxon>
        <taxon>Gammaproteobacteria</taxon>
        <taxon>Lysobacterales</taxon>
        <taxon>Rhodanobacteraceae</taxon>
        <taxon>Dyella</taxon>
    </lineage>
</organism>
<gene>
    <name evidence="4" type="ORF">CA260_11480</name>
</gene>
<feature type="chain" id="PRO_5016464607" description="BON domain-containing protein" evidence="2">
    <location>
        <begin position="23"/>
        <end position="129"/>
    </location>
</feature>
<feature type="signal peptide" evidence="2">
    <location>
        <begin position="1"/>
        <end position="22"/>
    </location>
</feature>
<dbReference type="Pfam" id="PF04972">
    <property type="entry name" value="BON"/>
    <property type="match status" value="1"/>
</dbReference>
<dbReference type="RefSeq" id="WP_111983244.1">
    <property type="nucleotide sequence ID" value="NZ_NFZS01000002.1"/>
</dbReference>
<keyword evidence="5" id="KW-1185">Reference proteome</keyword>
<dbReference type="InterPro" id="IPR051686">
    <property type="entry name" value="Lipoprotein_DolP"/>
</dbReference>
<evidence type="ECO:0000256" key="2">
    <source>
        <dbReference type="SAM" id="SignalP"/>
    </source>
</evidence>
<comment type="caution">
    <text evidence="4">The sequence shown here is derived from an EMBL/GenBank/DDBJ whole genome shotgun (WGS) entry which is preliminary data.</text>
</comment>
<dbReference type="Gene3D" id="3.30.1340.30">
    <property type="match status" value="1"/>
</dbReference>
<keyword evidence="2" id="KW-0732">Signal</keyword>
<proteinExistence type="predicted"/>
<reference evidence="4 5" key="1">
    <citation type="journal article" date="2018" name="Genet. Mol. Biol.">
        <title>The genome sequence of Dyella jiangningensis FCAV SCS01 from a lignocellulose-decomposing microbial consortium metagenome reveals potential for biotechnological applications.</title>
        <authorList>
            <person name="Desiderato J.G."/>
            <person name="Alvarenga D.O."/>
            <person name="Constancio M.T.L."/>
            <person name="Alves L.M.C."/>
            <person name="Varani A.M."/>
        </authorList>
    </citation>
    <scope>NUCLEOTIDE SEQUENCE [LARGE SCALE GENOMIC DNA]</scope>
    <source>
        <strain evidence="4 5">FCAV SCS01</strain>
    </source>
</reference>
<name>A0A328P2A4_9GAMM</name>
<feature type="compositionally biased region" description="Low complexity" evidence="1">
    <location>
        <begin position="23"/>
        <end position="33"/>
    </location>
</feature>
<evidence type="ECO:0000313" key="5">
    <source>
        <dbReference type="Proteomes" id="UP000248926"/>
    </source>
</evidence>
<evidence type="ECO:0000256" key="1">
    <source>
        <dbReference type="SAM" id="MobiDB-lite"/>
    </source>
</evidence>
<dbReference type="EMBL" id="NFZS01000002">
    <property type="protein sequence ID" value="RAO76300.1"/>
    <property type="molecule type" value="Genomic_DNA"/>
</dbReference>
<accession>A0A328P2A4</accession>
<protein>
    <recommendedName>
        <fullName evidence="3">BON domain-containing protein</fullName>
    </recommendedName>
</protein>
<dbReference type="AlphaFoldDB" id="A0A328P2A4"/>
<dbReference type="PANTHER" id="PTHR34606:SF15">
    <property type="entry name" value="BON DOMAIN-CONTAINING PROTEIN"/>
    <property type="match status" value="1"/>
</dbReference>
<dbReference type="PROSITE" id="PS51257">
    <property type="entry name" value="PROKAR_LIPOPROTEIN"/>
    <property type="match status" value="1"/>
</dbReference>
<dbReference type="InterPro" id="IPR007055">
    <property type="entry name" value="BON_dom"/>
</dbReference>
<evidence type="ECO:0000259" key="3">
    <source>
        <dbReference type="PROSITE" id="PS50914"/>
    </source>
</evidence>
<dbReference type="OrthoDB" id="5954868at2"/>
<sequence length="129" mass="13518">MRLRSVVIGIAFIMSSACFAQAAPPAGAGTVPTPREPTMPMPMHDPKNPSRVIPSPSAGDQQLAANVQQTLQRDNSLSPAGRQVKVIASDGAVVLRGPVANDAEKAKIDSVVRGLPGVKEVTNELDVKR</sequence>
<dbReference type="Proteomes" id="UP000248926">
    <property type="component" value="Unassembled WGS sequence"/>
</dbReference>
<evidence type="ECO:0000313" key="4">
    <source>
        <dbReference type="EMBL" id="RAO76300.1"/>
    </source>
</evidence>
<dbReference type="PROSITE" id="PS50914">
    <property type="entry name" value="BON"/>
    <property type="match status" value="1"/>
</dbReference>
<feature type="domain" description="BON" evidence="3">
    <location>
        <begin position="59"/>
        <end position="129"/>
    </location>
</feature>
<feature type="region of interest" description="Disordered" evidence="1">
    <location>
        <begin position="23"/>
        <end position="61"/>
    </location>
</feature>
<dbReference type="PANTHER" id="PTHR34606">
    <property type="entry name" value="BON DOMAIN-CONTAINING PROTEIN"/>
    <property type="match status" value="1"/>
</dbReference>